<gene>
    <name evidence="2" type="ORF">SAMN05660657_05177</name>
</gene>
<feature type="compositionally biased region" description="Basic and acidic residues" evidence="1">
    <location>
        <begin position="147"/>
        <end position="159"/>
    </location>
</feature>
<dbReference type="Proteomes" id="UP000199546">
    <property type="component" value="Unassembled WGS sequence"/>
</dbReference>
<evidence type="ECO:0008006" key="4">
    <source>
        <dbReference type="Google" id="ProtNLM"/>
    </source>
</evidence>
<sequence length="159" mass="17012">MSASTGETTAISAGDELPAFDVRPDPVQLFCYSAITWNPHRIHYDAPYARDVEGYDDVLVHGPLMGSWLMRLCEAWARPWGRVTSMTYRTTTSVHPGTPLTVGGVVTRGGDAPEAEIWVALPDGTRATQGSVSAVRTGGADAAGHTDVTDDRPDGGQQR</sequence>
<protein>
    <recommendedName>
        <fullName evidence="4">Acyl dehydratase</fullName>
    </recommendedName>
</protein>
<dbReference type="AlphaFoldDB" id="A0A1I7D1Q1"/>
<dbReference type="InterPro" id="IPR029069">
    <property type="entry name" value="HotDog_dom_sf"/>
</dbReference>
<dbReference type="PANTHER" id="PTHR28152:SF1">
    <property type="entry name" value="HYDROXYACYL-THIOESTER DEHYDRATASE TYPE 2, MITOCHONDRIAL"/>
    <property type="match status" value="1"/>
</dbReference>
<dbReference type="SUPFAM" id="SSF54637">
    <property type="entry name" value="Thioesterase/thiol ester dehydrase-isomerase"/>
    <property type="match status" value="1"/>
</dbReference>
<dbReference type="EMBL" id="FPBA01000031">
    <property type="protein sequence ID" value="SFU05638.1"/>
    <property type="molecule type" value="Genomic_DNA"/>
</dbReference>
<keyword evidence="3" id="KW-1185">Reference proteome</keyword>
<organism evidence="2 3">
    <name type="scientific">Geodermatophilus amargosae</name>
    <dbReference type="NCBI Taxonomy" id="1296565"/>
    <lineage>
        <taxon>Bacteria</taxon>
        <taxon>Bacillati</taxon>
        <taxon>Actinomycetota</taxon>
        <taxon>Actinomycetes</taxon>
        <taxon>Geodermatophilales</taxon>
        <taxon>Geodermatophilaceae</taxon>
        <taxon>Geodermatophilus</taxon>
    </lineage>
</organism>
<dbReference type="RefSeq" id="WP_217644931.1">
    <property type="nucleotide sequence ID" value="NZ_FPBA01000031.1"/>
</dbReference>
<dbReference type="STRING" id="1296565.SAMN05660657_05177"/>
<feature type="region of interest" description="Disordered" evidence="1">
    <location>
        <begin position="129"/>
        <end position="159"/>
    </location>
</feature>
<dbReference type="Gene3D" id="3.10.129.10">
    <property type="entry name" value="Hotdog Thioesterase"/>
    <property type="match status" value="1"/>
</dbReference>
<evidence type="ECO:0000313" key="2">
    <source>
        <dbReference type="EMBL" id="SFU05638.1"/>
    </source>
</evidence>
<name>A0A1I7D1Q1_9ACTN</name>
<evidence type="ECO:0000313" key="3">
    <source>
        <dbReference type="Proteomes" id="UP000199546"/>
    </source>
</evidence>
<proteinExistence type="predicted"/>
<dbReference type="PANTHER" id="PTHR28152">
    <property type="entry name" value="HYDROXYACYL-THIOESTER DEHYDRATASE TYPE 2, MITOCHONDRIAL"/>
    <property type="match status" value="1"/>
</dbReference>
<dbReference type="GO" id="GO:0019171">
    <property type="term" value="F:(3R)-hydroxyacyl-[acyl-carrier-protein] dehydratase activity"/>
    <property type="evidence" value="ECO:0007669"/>
    <property type="project" value="TreeGrafter"/>
</dbReference>
<reference evidence="3" key="1">
    <citation type="submission" date="2016-10" db="EMBL/GenBank/DDBJ databases">
        <authorList>
            <person name="Varghese N."/>
            <person name="Submissions S."/>
        </authorList>
    </citation>
    <scope>NUCLEOTIDE SEQUENCE [LARGE SCALE GENOMIC DNA]</scope>
    <source>
        <strain evidence="3">DSM 46136</strain>
    </source>
</reference>
<dbReference type="InterPro" id="IPR052741">
    <property type="entry name" value="Mitochondrial_HTD2"/>
</dbReference>
<evidence type="ECO:0000256" key="1">
    <source>
        <dbReference type="SAM" id="MobiDB-lite"/>
    </source>
</evidence>
<accession>A0A1I7D1Q1</accession>